<evidence type="ECO:0000256" key="1">
    <source>
        <dbReference type="ARBA" id="ARBA00004726"/>
    </source>
</evidence>
<evidence type="ECO:0000256" key="3">
    <source>
        <dbReference type="ARBA" id="ARBA00022630"/>
    </source>
</evidence>
<dbReference type="InterPro" id="IPR023465">
    <property type="entry name" value="Riboflavin_kinase_dom_sf"/>
</dbReference>
<evidence type="ECO:0000256" key="13">
    <source>
        <dbReference type="ARBA" id="ARBA00049494"/>
    </source>
</evidence>
<dbReference type="GO" id="GO:0006747">
    <property type="term" value="P:FAD biosynthetic process"/>
    <property type="evidence" value="ECO:0007669"/>
    <property type="project" value="UniProtKB-UniRule"/>
</dbReference>
<dbReference type="GO" id="GO:0008531">
    <property type="term" value="F:riboflavin kinase activity"/>
    <property type="evidence" value="ECO:0007669"/>
    <property type="project" value="UniProtKB-UniRule"/>
</dbReference>
<keyword evidence="4 14" id="KW-0288">FMN</keyword>
<dbReference type="InterPro" id="IPR015865">
    <property type="entry name" value="Riboflavin_kinase_bac/euk"/>
</dbReference>
<comment type="pathway">
    <text evidence="1 14">Cofactor biosynthesis; FAD biosynthesis; FAD from FMN: step 1/1.</text>
</comment>
<accession>A0A9D2G4N7</accession>
<keyword evidence="5 14" id="KW-0808">Transferase</keyword>
<protein>
    <recommendedName>
        <fullName evidence="14">Riboflavin biosynthesis protein</fullName>
    </recommendedName>
    <domain>
        <recommendedName>
            <fullName evidence="14">Riboflavin kinase</fullName>
            <ecNumber evidence="14">2.7.1.26</ecNumber>
        </recommendedName>
        <alternativeName>
            <fullName evidence="14">Flavokinase</fullName>
        </alternativeName>
    </domain>
    <domain>
        <recommendedName>
            <fullName evidence="14">FMN adenylyltransferase</fullName>
            <ecNumber evidence="14">2.7.7.2</ecNumber>
        </recommendedName>
        <alternativeName>
            <fullName evidence="14">FAD pyrophosphorylase</fullName>
        </alternativeName>
        <alternativeName>
            <fullName evidence="14">FAD synthase</fullName>
        </alternativeName>
    </domain>
</protein>
<evidence type="ECO:0000259" key="15">
    <source>
        <dbReference type="SMART" id="SM00904"/>
    </source>
</evidence>
<dbReference type="InterPro" id="IPR002606">
    <property type="entry name" value="Riboflavin_kinase_bac"/>
</dbReference>
<evidence type="ECO:0000256" key="8">
    <source>
        <dbReference type="ARBA" id="ARBA00022777"/>
    </source>
</evidence>
<dbReference type="Pfam" id="PF01687">
    <property type="entry name" value="Flavokinase"/>
    <property type="match status" value="1"/>
</dbReference>
<dbReference type="SUPFAM" id="SSF52374">
    <property type="entry name" value="Nucleotidylyl transferase"/>
    <property type="match status" value="1"/>
</dbReference>
<dbReference type="InterPro" id="IPR014729">
    <property type="entry name" value="Rossmann-like_a/b/a_fold"/>
</dbReference>
<evidence type="ECO:0000256" key="7">
    <source>
        <dbReference type="ARBA" id="ARBA00022741"/>
    </source>
</evidence>
<dbReference type="EC" id="2.7.7.2" evidence="14"/>
<comment type="pathway">
    <text evidence="2 14">Cofactor biosynthesis; FMN biosynthesis; FMN from riboflavin (ATP route): step 1/1.</text>
</comment>
<dbReference type="SMART" id="SM00904">
    <property type="entry name" value="Flavokinase"/>
    <property type="match status" value="1"/>
</dbReference>
<comment type="caution">
    <text evidence="16">The sequence shown here is derived from an EMBL/GenBank/DDBJ whole genome shotgun (WGS) entry which is preliminary data.</text>
</comment>
<evidence type="ECO:0000256" key="5">
    <source>
        <dbReference type="ARBA" id="ARBA00022679"/>
    </source>
</evidence>
<dbReference type="PANTHER" id="PTHR22749:SF6">
    <property type="entry name" value="RIBOFLAVIN KINASE"/>
    <property type="match status" value="1"/>
</dbReference>
<evidence type="ECO:0000256" key="11">
    <source>
        <dbReference type="ARBA" id="ARBA00023268"/>
    </source>
</evidence>
<keyword evidence="10 14" id="KW-0067">ATP-binding</keyword>
<dbReference type="GO" id="GO:0003919">
    <property type="term" value="F:FMN adenylyltransferase activity"/>
    <property type="evidence" value="ECO:0007669"/>
    <property type="project" value="UniProtKB-UniRule"/>
</dbReference>
<gene>
    <name evidence="16" type="ORF">H9964_02980</name>
</gene>
<dbReference type="PANTHER" id="PTHR22749">
    <property type="entry name" value="RIBOFLAVIN KINASE/FMN ADENYLYLTRANSFERASE"/>
    <property type="match status" value="1"/>
</dbReference>
<reference evidence="16" key="2">
    <citation type="submission" date="2021-04" db="EMBL/GenBank/DDBJ databases">
        <authorList>
            <person name="Gilroy R."/>
        </authorList>
    </citation>
    <scope>NUCLEOTIDE SEQUENCE</scope>
    <source>
        <strain evidence="16">ChiW7-2402</strain>
    </source>
</reference>
<feature type="domain" description="Riboflavin kinase" evidence="15">
    <location>
        <begin position="163"/>
        <end position="288"/>
    </location>
</feature>
<keyword evidence="7 14" id="KW-0547">Nucleotide-binding</keyword>
<dbReference type="EMBL" id="DXBB01000049">
    <property type="protein sequence ID" value="HIZ72528.1"/>
    <property type="molecule type" value="Genomic_DNA"/>
</dbReference>
<keyword evidence="11" id="KW-0511">Multifunctional enzyme</keyword>
<evidence type="ECO:0000256" key="4">
    <source>
        <dbReference type="ARBA" id="ARBA00022643"/>
    </source>
</evidence>
<organism evidence="16 17">
    <name type="scientific">Candidatus Gallimonas intestinavium</name>
    <dbReference type="NCBI Taxonomy" id="2838603"/>
    <lineage>
        <taxon>Bacteria</taxon>
        <taxon>Bacillati</taxon>
        <taxon>Bacillota</taxon>
        <taxon>Clostridia</taxon>
        <taxon>Candidatus Gallimonas</taxon>
    </lineage>
</organism>
<keyword evidence="6 14" id="KW-0548">Nucleotidyltransferase</keyword>
<dbReference type="GO" id="GO:0009231">
    <property type="term" value="P:riboflavin biosynthetic process"/>
    <property type="evidence" value="ECO:0007669"/>
    <property type="project" value="InterPro"/>
</dbReference>
<dbReference type="SUPFAM" id="SSF82114">
    <property type="entry name" value="Riboflavin kinase-like"/>
    <property type="match status" value="1"/>
</dbReference>
<comment type="similarity">
    <text evidence="14">Belongs to the ribF family.</text>
</comment>
<dbReference type="AlphaFoldDB" id="A0A9D2G4N7"/>
<evidence type="ECO:0000256" key="14">
    <source>
        <dbReference type="PIRNR" id="PIRNR004491"/>
    </source>
</evidence>
<evidence type="ECO:0000256" key="6">
    <source>
        <dbReference type="ARBA" id="ARBA00022695"/>
    </source>
</evidence>
<reference evidence="16" key="1">
    <citation type="journal article" date="2021" name="PeerJ">
        <title>Extensive microbial diversity within the chicken gut microbiome revealed by metagenomics and culture.</title>
        <authorList>
            <person name="Gilroy R."/>
            <person name="Ravi A."/>
            <person name="Getino M."/>
            <person name="Pursley I."/>
            <person name="Horton D.L."/>
            <person name="Alikhan N.F."/>
            <person name="Baker D."/>
            <person name="Gharbi K."/>
            <person name="Hall N."/>
            <person name="Watson M."/>
            <person name="Adriaenssens E.M."/>
            <person name="Foster-Nyarko E."/>
            <person name="Jarju S."/>
            <person name="Secka A."/>
            <person name="Antonio M."/>
            <person name="Oren A."/>
            <person name="Chaudhuri R.R."/>
            <person name="La Ragione R."/>
            <person name="Hildebrand F."/>
            <person name="Pallen M.J."/>
        </authorList>
    </citation>
    <scope>NUCLEOTIDE SEQUENCE</scope>
    <source>
        <strain evidence="16">ChiW7-2402</strain>
    </source>
</reference>
<sequence>MLKYFDEGAKGRPCALLLGGFDGFHRGHERLLKAARETGLPVGLTALSGGKGGELFPLSEREDIFRALGFAFVDEHILEGAFRETSAEDFLKDLFSRILAKAVFCGEDFRFGKDASGTPALLKEKAPCPVTVLPLAAKDGEKIAVSRIKRLLAEGDMEKVNALLCAPYFVRGEAEHGRAVGRTYGFPTANLHLPAGKFPLKEGVYAARARLEGGSVYPAIVNFGPCPTFGVEERRTEAHLVGFEGDLYGEKVTLYPVRFLRPIRKFQSKEALEEQLEGDRAAALELFGAQKEKDL</sequence>
<comment type="catalytic activity">
    <reaction evidence="12 14">
        <text>riboflavin + ATP = FMN + ADP + H(+)</text>
        <dbReference type="Rhea" id="RHEA:14357"/>
        <dbReference type="ChEBI" id="CHEBI:15378"/>
        <dbReference type="ChEBI" id="CHEBI:30616"/>
        <dbReference type="ChEBI" id="CHEBI:57986"/>
        <dbReference type="ChEBI" id="CHEBI:58210"/>
        <dbReference type="ChEBI" id="CHEBI:456216"/>
        <dbReference type="EC" id="2.7.1.26"/>
    </reaction>
</comment>
<keyword evidence="9 14" id="KW-0274">FAD</keyword>
<evidence type="ECO:0000256" key="12">
    <source>
        <dbReference type="ARBA" id="ARBA00047880"/>
    </source>
</evidence>
<dbReference type="GO" id="GO:0009398">
    <property type="term" value="P:FMN biosynthetic process"/>
    <property type="evidence" value="ECO:0007669"/>
    <property type="project" value="UniProtKB-UniRule"/>
</dbReference>
<evidence type="ECO:0000256" key="10">
    <source>
        <dbReference type="ARBA" id="ARBA00022840"/>
    </source>
</evidence>
<dbReference type="Pfam" id="PF06574">
    <property type="entry name" value="FAD_syn"/>
    <property type="match status" value="1"/>
</dbReference>
<proteinExistence type="inferred from homology"/>
<dbReference type="Gene3D" id="3.40.50.620">
    <property type="entry name" value="HUPs"/>
    <property type="match status" value="1"/>
</dbReference>
<dbReference type="GO" id="GO:0005524">
    <property type="term" value="F:ATP binding"/>
    <property type="evidence" value="ECO:0007669"/>
    <property type="project" value="UniProtKB-UniRule"/>
</dbReference>
<keyword evidence="8 14" id="KW-0418">Kinase</keyword>
<dbReference type="Proteomes" id="UP000824102">
    <property type="component" value="Unassembled WGS sequence"/>
</dbReference>
<dbReference type="EC" id="2.7.1.26" evidence="14"/>
<evidence type="ECO:0000313" key="17">
    <source>
        <dbReference type="Proteomes" id="UP000824102"/>
    </source>
</evidence>
<dbReference type="Gene3D" id="2.40.30.30">
    <property type="entry name" value="Riboflavin kinase-like"/>
    <property type="match status" value="1"/>
</dbReference>
<keyword evidence="3 14" id="KW-0285">Flavoprotein</keyword>
<comment type="catalytic activity">
    <reaction evidence="13 14">
        <text>FMN + ATP + H(+) = FAD + diphosphate</text>
        <dbReference type="Rhea" id="RHEA:17237"/>
        <dbReference type="ChEBI" id="CHEBI:15378"/>
        <dbReference type="ChEBI" id="CHEBI:30616"/>
        <dbReference type="ChEBI" id="CHEBI:33019"/>
        <dbReference type="ChEBI" id="CHEBI:57692"/>
        <dbReference type="ChEBI" id="CHEBI:58210"/>
        <dbReference type="EC" id="2.7.7.2"/>
    </reaction>
</comment>
<dbReference type="PIRSF" id="PIRSF004491">
    <property type="entry name" value="FAD_Synth"/>
    <property type="match status" value="1"/>
</dbReference>
<dbReference type="InterPro" id="IPR015864">
    <property type="entry name" value="FAD_synthase"/>
</dbReference>
<evidence type="ECO:0000256" key="9">
    <source>
        <dbReference type="ARBA" id="ARBA00022827"/>
    </source>
</evidence>
<name>A0A9D2G4N7_9FIRM</name>
<dbReference type="InterPro" id="IPR023468">
    <property type="entry name" value="Riboflavin_kinase"/>
</dbReference>
<evidence type="ECO:0000313" key="16">
    <source>
        <dbReference type="EMBL" id="HIZ72528.1"/>
    </source>
</evidence>
<evidence type="ECO:0000256" key="2">
    <source>
        <dbReference type="ARBA" id="ARBA00005201"/>
    </source>
</evidence>